<dbReference type="GO" id="GO:0005524">
    <property type="term" value="F:ATP binding"/>
    <property type="evidence" value="ECO:0007669"/>
    <property type="project" value="InterPro"/>
</dbReference>
<dbReference type="GO" id="GO:0003676">
    <property type="term" value="F:nucleic acid binding"/>
    <property type="evidence" value="ECO:0007669"/>
    <property type="project" value="InterPro"/>
</dbReference>
<keyword evidence="3" id="KW-0479">Metal-binding</keyword>
<keyword evidence="4" id="KW-0862">Zinc</keyword>
<evidence type="ECO:0000256" key="3">
    <source>
        <dbReference type="ARBA" id="ARBA00022723"/>
    </source>
</evidence>
<dbReference type="GO" id="GO:0004813">
    <property type="term" value="F:alanine-tRNA ligase activity"/>
    <property type="evidence" value="ECO:0007669"/>
    <property type="project" value="InterPro"/>
</dbReference>
<dbReference type="InterPro" id="IPR051335">
    <property type="entry name" value="Alanyl-tRNA_Editing_Enzymes"/>
</dbReference>
<keyword evidence="8" id="KW-1185">Reference proteome</keyword>
<protein>
    <recommendedName>
        <fullName evidence="2">Alanine--tRNA ligase</fullName>
    </recommendedName>
    <alternativeName>
        <fullName evidence="5">Alanyl-tRNA synthetase</fullName>
    </alternativeName>
</protein>
<dbReference type="GO" id="GO:0046872">
    <property type="term" value="F:metal ion binding"/>
    <property type="evidence" value="ECO:0007669"/>
    <property type="project" value="UniProtKB-KW"/>
</dbReference>
<evidence type="ECO:0000256" key="2">
    <source>
        <dbReference type="ARBA" id="ARBA00017959"/>
    </source>
</evidence>
<dbReference type="PANTHER" id="PTHR43462">
    <property type="entry name" value="ALANYL-TRNA EDITING PROTEIN"/>
    <property type="match status" value="1"/>
</dbReference>
<dbReference type="InterPro" id="IPR012947">
    <property type="entry name" value="tRNA_SAD"/>
</dbReference>
<dbReference type="GO" id="GO:0006419">
    <property type="term" value="P:alanyl-tRNA aminoacylation"/>
    <property type="evidence" value="ECO:0007669"/>
    <property type="project" value="InterPro"/>
</dbReference>
<dbReference type="EMBL" id="CP076448">
    <property type="protein sequence ID" value="QXM24616.1"/>
    <property type="molecule type" value="Genomic_DNA"/>
</dbReference>
<feature type="domain" description="Alanyl-transfer RNA synthetases family profile" evidence="6">
    <location>
        <begin position="1"/>
        <end position="240"/>
    </location>
</feature>
<organism evidence="7 8">
    <name type="scientific">Elioraea tepida</name>
    <dbReference type="NCBI Taxonomy" id="2843330"/>
    <lineage>
        <taxon>Bacteria</taxon>
        <taxon>Pseudomonadati</taxon>
        <taxon>Pseudomonadota</taxon>
        <taxon>Alphaproteobacteria</taxon>
        <taxon>Acetobacterales</taxon>
        <taxon>Elioraeaceae</taxon>
        <taxon>Elioraea</taxon>
    </lineage>
</organism>
<reference evidence="7" key="1">
    <citation type="submission" date="2021-06" db="EMBL/GenBank/DDBJ databases">
        <title>Elioraea tepida, sp. nov., a moderately thermophilic aerobic anoxygenic phototrophic bacterium isolated from an alkaline siliceous hot spring mat community in Yellowstone National Park, WY, USA.</title>
        <authorList>
            <person name="Saini M.K."/>
            <person name="Yoshida S."/>
            <person name="Sebastian A."/>
            <person name="Hirose S."/>
            <person name="Hara E."/>
            <person name="Tamaki H."/>
            <person name="Soulier N.T."/>
            <person name="Albert I."/>
            <person name="Hanada S."/>
            <person name="Bryant D.A."/>
            <person name="Tank M."/>
        </authorList>
    </citation>
    <scope>NUCLEOTIDE SEQUENCE</scope>
    <source>
        <strain evidence="7">MS-P2</strain>
    </source>
</reference>
<dbReference type="AlphaFoldDB" id="A0A975U1E1"/>
<comment type="subcellular location">
    <subcellularLocation>
        <location evidence="1">Cytoplasm</location>
    </subcellularLocation>
</comment>
<sequence>MKTEPLFRDDATLRSCTASVLSAGPEGIVLDRTVFYAQGGGQPGDTGRLLMPDGSAVAVIDTVKGEGGTILHRVAPGTPLPEIGAEVRAEIDWERRYRLMRMHTALHLLCSLLPGTAVTGGSIGDGKGRLDFDLPEPPDKERLNAALASLVAEDHPVGTLWITEEELDANPGLVRTLSVKPPRGTGRVRLVRIGPEATPIDLQPCGGTHVGSTREVGRVTVVKIENKGRQNRRIALALEG</sequence>
<dbReference type="PANTHER" id="PTHR43462:SF1">
    <property type="entry name" value="ALANYL-TRNA EDITING PROTEIN AARSD1"/>
    <property type="match status" value="1"/>
</dbReference>
<dbReference type="KEGG" id="elio:KO353_15510"/>
<evidence type="ECO:0000256" key="5">
    <source>
        <dbReference type="ARBA" id="ARBA00032577"/>
    </source>
</evidence>
<dbReference type="SMART" id="SM00863">
    <property type="entry name" value="tRNA_SAD"/>
    <property type="match status" value="1"/>
</dbReference>
<evidence type="ECO:0000313" key="8">
    <source>
        <dbReference type="Proteomes" id="UP000694001"/>
    </source>
</evidence>
<accession>A0A975U1E1</accession>
<dbReference type="RefSeq" id="WP_218285673.1">
    <property type="nucleotide sequence ID" value="NZ_CP076448.1"/>
</dbReference>
<dbReference type="PROSITE" id="PS50860">
    <property type="entry name" value="AA_TRNA_LIGASE_II_ALA"/>
    <property type="match status" value="1"/>
</dbReference>
<dbReference type="Pfam" id="PF07973">
    <property type="entry name" value="tRNA_SAD"/>
    <property type="match status" value="1"/>
</dbReference>
<dbReference type="InterPro" id="IPR018165">
    <property type="entry name" value="Ala-tRNA-synth_IIc_core"/>
</dbReference>
<proteinExistence type="predicted"/>
<dbReference type="Proteomes" id="UP000694001">
    <property type="component" value="Chromosome"/>
</dbReference>
<dbReference type="InterPro" id="IPR018164">
    <property type="entry name" value="Ala-tRNA-synth_IIc_N"/>
</dbReference>
<dbReference type="GO" id="GO:0002161">
    <property type="term" value="F:aminoacyl-tRNA deacylase activity"/>
    <property type="evidence" value="ECO:0007669"/>
    <property type="project" value="UniProtKB-ARBA"/>
</dbReference>
<evidence type="ECO:0000313" key="7">
    <source>
        <dbReference type="EMBL" id="QXM24616.1"/>
    </source>
</evidence>
<dbReference type="GO" id="GO:0005737">
    <property type="term" value="C:cytoplasm"/>
    <property type="evidence" value="ECO:0007669"/>
    <property type="project" value="UniProtKB-SubCell"/>
</dbReference>
<name>A0A975U1E1_9PROT</name>
<evidence type="ECO:0000259" key="6">
    <source>
        <dbReference type="PROSITE" id="PS50860"/>
    </source>
</evidence>
<evidence type="ECO:0000256" key="4">
    <source>
        <dbReference type="ARBA" id="ARBA00022833"/>
    </source>
</evidence>
<dbReference type="Pfam" id="PF01411">
    <property type="entry name" value="tRNA-synt_2c"/>
    <property type="match status" value="1"/>
</dbReference>
<evidence type="ECO:0000256" key="1">
    <source>
        <dbReference type="ARBA" id="ARBA00004496"/>
    </source>
</evidence>
<gene>
    <name evidence="7" type="ORF">KO353_15510</name>
</gene>